<dbReference type="InterPro" id="IPR016181">
    <property type="entry name" value="Acyl_CoA_acyltransferase"/>
</dbReference>
<gene>
    <name evidence="1" type="ORF">CWS72_01125</name>
</gene>
<dbReference type="Pfam" id="PF04339">
    <property type="entry name" value="FemAB_like"/>
    <property type="match status" value="1"/>
</dbReference>
<evidence type="ECO:0000313" key="2">
    <source>
        <dbReference type="Proteomes" id="UP000233293"/>
    </source>
</evidence>
<dbReference type="OrthoDB" id="3034222at2"/>
<sequence length="389" mass="44298">MTLPDFEVRFVDKVDAVPSALWDCCFAPPLEGRWWYESLEAAGLDDQFRFFYAILCRDGREVGLAPLFLMDVPIELVMPPALLPTLRLLGRVFPSLLRQRTLFVGSPCADEGTVGFLPGIDRRAALLCFQDALEARAAALGTSMLVWKDMPSGMDEDFAWLAGRRRLFPLVSFPGTEARLPSPRKEDYFAAMKASRRHLFRKKLRRSAQAVKVSVEVVQAPGGEVLDEIFELFWQTYEKAETKFERLNRRFFELLAERTASHFILLREAEGGDLIAFMLCFAVGGRLINKFIGIDYHRPKEWLLYFRLWEAALDWALPRGFTTIQSGQTGYAPKIEMGHALVPLTNHCRHRHPLMHRLYAAIARTVGWHTLDEDLARFLKAHPDATPGA</sequence>
<dbReference type="SUPFAM" id="SSF55729">
    <property type="entry name" value="Acyl-CoA N-acyltransferases (Nat)"/>
    <property type="match status" value="1"/>
</dbReference>
<dbReference type="AlphaFoldDB" id="A0A2N3Q1F0"/>
<keyword evidence="2" id="KW-1185">Reference proteome</keyword>
<evidence type="ECO:0000313" key="1">
    <source>
        <dbReference type="EMBL" id="PKU26477.1"/>
    </source>
</evidence>
<organism evidence="1 2">
    <name type="scientific">Telmatospirillum siberiense</name>
    <dbReference type="NCBI Taxonomy" id="382514"/>
    <lineage>
        <taxon>Bacteria</taxon>
        <taxon>Pseudomonadati</taxon>
        <taxon>Pseudomonadota</taxon>
        <taxon>Alphaproteobacteria</taxon>
        <taxon>Rhodospirillales</taxon>
        <taxon>Rhodospirillaceae</taxon>
        <taxon>Telmatospirillum</taxon>
    </lineage>
</organism>
<dbReference type="InterPro" id="IPR007434">
    <property type="entry name" value="FemAB-like"/>
</dbReference>
<dbReference type="RefSeq" id="WP_101248708.1">
    <property type="nucleotide sequence ID" value="NZ_PIUM01000001.1"/>
</dbReference>
<name>A0A2N3Q1F0_9PROT</name>
<dbReference type="Proteomes" id="UP000233293">
    <property type="component" value="Unassembled WGS sequence"/>
</dbReference>
<comment type="caution">
    <text evidence="1">The sequence shown here is derived from an EMBL/GenBank/DDBJ whole genome shotgun (WGS) entry which is preliminary data.</text>
</comment>
<protein>
    <submittedName>
        <fullName evidence="1">Uncharacterized protein</fullName>
    </submittedName>
</protein>
<dbReference type="EMBL" id="PIUM01000001">
    <property type="protein sequence ID" value="PKU26477.1"/>
    <property type="molecule type" value="Genomic_DNA"/>
</dbReference>
<accession>A0A2N3Q1F0</accession>
<proteinExistence type="predicted"/>
<dbReference type="Gene3D" id="3.40.630.30">
    <property type="match status" value="1"/>
</dbReference>
<reference evidence="2" key="1">
    <citation type="submission" date="2017-12" db="EMBL/GenBank/DDBJ databases">
        <title>Draft genome sequence of Telmatospirillum siberiense 26-4b1T, an acidotolerant peatland alphaproteobacterium potentially involved in sulfur cycling.</title>
        <authorList>
            <person name="Hausmann B."/>
            <person name="Pjevac P."/>
            <person name="Schreck K."/>
            <person name="Herbold C.W."/>
            <person name="Daims H."/>
            <person name="Wagner M."/>
            <person name="Pester M."/>
            <person name="Loy A."/>
        </authorList>
    </citation>
    <scope>NUCLEOTIDE SEQUENCE [LARGE SCALE GENOMIC DNA]</scope>
    <source>
        <strain evidence="2">26-4b1</strain>
    </source>
</reference>